<comment type="catalytic activity">
    <reaction evidence="3">
        <text>[protein]-L-glutamate 5-O-methyl ester + H2O = L-glutamyl-[protein] + methanol + H(+)</text>
        <dbReference type="Rhea" id="RHEA:23236"/>
        <dbReference type="Rhea" id="RHEA-COMP:10208"/>
        <dbReference type="Rhea" id="RHEA-COMP:10311"/>
        <dbReference type="ChEBI" id="CHEBI:15377"/>
        <dbReference type="ChEBI" id="CHEBI:15378"/>
        <dbReference type="ChEBI" id="CHEBI:17790"/>
        <dbReference type="ChEBI" id="CHEBI:29973"/>
        <dbReference type="ChEBI" id="CHEBI:82795"/>
        <dbReference type="EC" id="3.1.1.61"/>
    </reaction>
</comment>
<dbReference type="InterPro" id="IPR011247">
    <property type="entry name" value="Chemotax_prot-Glu_Me-esterase"/>
</dbReference>
<dbReference type="GO" id="GO:0008984">
    <property type="term" value="F:protein-glutamate methylesterase activity"/>
    <property type="evidence" value="ECO:0007669"/>
    <property type="project" value="UniProtKB-EC"/>
</dbReference>
<dbReference type="PROSITE" id="PS50122">
    <property type="entry name" value="CHEB"/>
    <property type="match status" value="1"/>
</dbReference>
<dbReference type="GO" id="GO:0000156">
    <property type="term" value="F:phosphorelay response regulator activity"/>
    <property type="evidence" value="ECO:0007669"/>
    <property type="project" value="InterPro"/>
</dbReference>
<dbReference type="EMBL" id="BJYT01000035">
    <property type="protein sequence ID" value="GEO11992.1"/>
    <property type="molecule type" value="Genomic_DNA"/>
</dbReference>
<comment type="caution">
    <text evidence="6">The sequence shown here is derived from an EMBL/GenBank/DDBJ whole genome shotgun (WGS) entry which is preliminary data.</text>
</comment>
<protein>
    <recommendedName>
        <fullName evidence="2">protein-glutamate methylesterase</fullName>
        <ecNumber evidence="2">3.1.1.61</ecNumber>
    </recommendedName>
</protein>
<dbReference type="Gene3D" id="3.40.50.180">
    <property type="entry name" value="Methylesterase CheB, C-terminal domain"/>
    <property type="match status" value="1"/>
</dbReference>
<keyword evidence="4" id="KW-0145">Chemotaxis</keyword>
<name>A0A512BJ36_9BACT</name>
<accession>A0A512BJ36</accession>
<sequence length="351" mass="39402">MFNFSKSKGKARDIVVVGASAGGVEALKQFVKSLPKDFKGSIFIVLHIPSYSETRLPWILEKACNIEAVLPLDGEEIEPGKIYVAPNDHHMLLQEGKVVVKRGPKENRFRPAIDALFRSAAYVYGSRVIGVILSGLLDDGASGLWTIQQQGGITIIQKPEDAEQPQLPKNVLQYVTPDYIVDATDMGPLIAGLIKELPHNKNKLSKEELSRLKSEVIIATRDNAFEMGIMEMGELRPFTCPECAGTLVRLKEADMIRFRCHTGHAYTASSLASEVTETVEARLWQCMRALEEVNMLMNNISDHYKELHKNEDSKLYIEKAKHAADRARTIHDLVLQHEQFSEDSRLNKKHK</sequence>
<dbReference type="Pfam" id="PF01339">
    <property type="entry name" value="CheB_methylest"/>
    <property type="match status" value="1"/>
</dbReference>
<evidence type="ECO:0000256" key="1">
    <source>
        <dbReference type="ARBA" id="ARBA00022801"/>
    </source>
</evidence>
<dbReference type="InterPro" id="IPR000673">
    <property type="entry name" value="Sig_transdc_resp-reg_Me-estase"/>
</dbReference>
<evidence type="ECO:0000259" key="5">
    <source>
        <dbReference type="PROSITE" id="PS50122"/>
    </source>
</evidence>
<keyword evidence="7" id="KW-1185">Reference proteome</keyword>
<gene>
    <name evidence="6" type="ORF">SAE01_44880</name>
</gene>
<evidence type="ECO:0000256" key="2">
    <source>
        <dbReference type="ARBA" id="ARBA00039140"/>
    </source>
</evidence>
<dbReference type="Proteomes" id="UP000321513">
    <property type="component" value="Unassembled WGS sequence"/>
</dbReference>
<dbReference type="GO" id="GO:0006935">
    <property type="term" value="P:chemotaxis"/>
    <property type="evidence" value="ECO:0007669"/>
    <property type="project" value="UniProtKB-UniRule"/>
</dbReference>
<evidence type="ECO:0000256" key="4">
    <source>
        <dbReference type="PROSITE-ProRule" id="PRU00050"/>
    </source>
</evidence>
<dbReference type="PANTHER" id="PTHR42872:SF6">
    <property type="entry name" value="PROTEIN-GLUTAMATE METHYLESTERASE_PROTEIN-GLUTAMINE GLUTAMINASE"/>
    <property type="match status" value="1"/>
</dbReference>
<dbReference type="AlphaFoldDB" id="A0A512BJ36"/>
<dbReference type="GO" id="GO:0005737">
    <property type="term" value="C:cytoplasm"/>
    <property type="evidence" value="ECO:0007669"/>
    <property type="project" value="InterPro"/>
</dbReference>
<evidence type="ECO:0000313" key="6">
    <source>
        <dbReference type="EMBL" id="GEO11992.1"/>
    </source>
</evidence>
<dbReference type="PIRSF" id="PIRSF036461">
    <property type="entry name" value="Chmtx_methlestr"/>
    <property type="match status" value="1"/>
</dbReference>
<keyword evidence="1 4" id="KW-0378">Hydrolase</keyword>
<dbReference type="OrthoDB" id="1524092at2"/>
<feature type="active site" evidence="4">
    <location>
        <position position="47"/>
    </location>
</feature>
<feature type="domain" description="CheB-type methylesterase" evidence="5">
    <location>
        <begin position="8"/>
        <end position="197"/>
    </location>
</feature>
<proteinExistence type="predicted"/>
<dbReference type="PANTHER" id="PTHR42872">
    <property type="entry name" value="PROTEIN-GLUTAMATE METHYLESTERASE/PROTEIN-GLUTAMINE GLUTAMINASE"/>
    <property type="match status" value="1"/>
</dbReference>
<dbReference type="CDD" id="cd16433">
    <property type="entry name" value="CheB"/>
    <property type="match status" value="1"/>
</dbReference>
<feature type="active site" evidence="4">
    <location>
        <position position="20"/>
    </location>
</feature>
<organism evidence="6 7">
    <name type="scientific">Segetibacter aerophilus</name>
    <dbReference type="NCBI Taxonomy" id="670293"/>
    <lineage>
        <taxon>Bacteria</taxon>
        <taxon>Pseudomonadati</taxon>
        <taxon>Bacteroidota</taxon>
        <taxon>Chitinophagia</taxon>
        <taxon>Chitinophagales</taxon>
        <taxon>Chitinophagaceae</taxon>
        <taxon>Segetibacter</taxon>
    </lineage>
</organism>
<dbReference type="SUPFAM" id="SSF52738">
    <property type="entry name" value="Methylesterase CheB, C-terminal domain"/>
    <property type="match status" value="1"/>
</dbReference>
<dbReference type="EC" id="3.1.1.61" evidence="2"/>
<evidence type="ECO:0000256" key="3">
    <source>
        <dbReference type="ARBA" id="ARBA00048267"/>
    </source>
</evidence>
<dbReference type="RefSeq" id="WP_147206119.1">
    <property type="nucleotide sequence ID" value="NZ_BJYT01000035.1"/>
</dbReference>
<dbReference type="InterPro" id="IPR035909">
    <property type="entry name" value="CheB_C"/>
</dbReference>
<feature type="active site" evidence="4">
    <location>
        <position position="139"/>
    </location>
</feature>
<reference evidence="6 7" key="1">
    <citation type="submission" date="2019-07" db="EMBL/GenBank/DDBJ databases">
        <title>Whole genome shotgun sequence of Segetibacter aerophilus NBRC 106135.</title>
        <authorList>
            <person name="Hosoyama A."/>
            <person name="Uohara A."/>
            <person name="Ohji S."/>
            <person name="Ichikawa N."/>
        </authorList>
    </citation>
    <scope>NUCLEOTIDE SEQUENCE [LARGE SCALE GENOMIC DNA]</scope>
    <source>
        <strain evidence="6 7">NBRC 106135</strain>
    </source>
</reference>
<evidence type="ECO:0000313" key="7">
    <source>
        <dbReference type="Proteomes" id="UP000321513"/>
    </source>
</evidence>